<dbReference type="RefSeq" id="WP_039340175.1">
    <property type="nucleotide sequence ID" value="NZ_PGEZ01000001.1"/>
</dbReference>
<evidence type="ECO:0000256" key="1">
    <source>
        <dbReference type="SAM" id="MobiDB-lite"/>
    </source>
</evidence>
<evidence type="ECO:0000259" key="3">
    <source>
        <dbReference type="SMART" id="SM00460"/>
    </source>
</evidence>
<evidence type="ECO:0000256" key="2">
    <source>
        <dbReference type="SAM" id="Phobius"/>
    </source>
</evidence>
<dbReference type="EMBL" id="PGEZ01000001">
    <property type="protein sequence ID" value="PJJ56036.1"/>
    <property type="molecule type" value="Genomic_DNA"/>
</dbReference>
<protein>
    <submittedName>
        <fullName evidence="4">Transglutaminase superfamily protein</fullName>
    </submittedName>
</protein>
<keyword evidence="2" id="KW-0472">Membrane</keyword>
<feature type="transmembrane region" description="Helical" evidence="2">
    <location>
        <begin position="36"/>
        <end position="54"/>
    </location>
</feature>
<dbReference type="Pfam" id="PF11992">
    <property type="entry name" value="TgpA_N"/>
    <property type="match status" value="1"/>
</dbReference>
<dbReference type="InterPro" id="IPR002931">
    <property type="entry name" value="Transglutaminase-like"/>
</dbReference>
<dbReference type="PANTHER" id="PTHR42736:SF1">
    <property type="entry name" value="PROTEIN-GLUTAMINE GAMMA-GLUTAMYLTRANSFERASE"/>
    <property type="match status" value="1"/>
</dbReference>
<evidence type="ECO:0000313" key="5">
    <source>
        <dbReference type="Proteomes" id="UP000230842"/>
    </source>
</evidence>
<dbReference type="SMART" id="SM00460">
    <property type="entry name" value="TGc"/>
    <property type="match status" value="1"/>
</dbReference>
<gene>
    <name evidence="4" type="ORF">CLV56_0240</name>
</gene>
<keyword evidence="5" id="KW-1185">Reference proteome</keyword>
<evidence type="ECO:0000313" key="4">
    <source>
        <dbReference type="EMBL" id="PJJ56036.1"/>
    </source>
</evidence>
<reference evidence="4 5" key="1">
    <citation type="submission" date="2017-11" db="EMBL/GenBank/DDBJ databases">
        <title>Genomic Encyclopedia of Archaeal and Bacterial Type Strains, Phase II (KMG-II): From Individual Species to Whole Genera.</title>
        <authorList>
            <person name="Goeker M."/>
        </authorList>
    </citation>
    <scope>NUCLEOTIDE SEQUENCE [LARGE SCALE GENOMIC DNA]</scope>
    <source>
        <strain evidence="4 5">DSM 27763</strain>
    </source>
</reference>
<feature type="transmembrane region" description="Helical" evidence="2">
    <location>
        <begin position="609"/>
        <end position="632"/>
    </location>
</feature>
<accession>A0A0B2BQ91</accession>
<feature type="compositionally biased region" description="Basic and acidic residues" evidence="1">
    <location>
        <begin position="747"/>
        <end position="759"/>
    </location>
</feature>
<dbReference type="Proteomes" id="UP000230842">
    <property type="component" value="Unassembled WGS sequence"/>
</dbReference>
<feature type="transmembrane region" description="Helical" evidence="2">
    <location>
        <begin position="125"/>
        <end position="158"/>
    </location>
</feature>
<organism evidence="4 5">
    <name type="scientific">Mumia flava</name>
    <dbReference type="NCBI Taxonomy" id="1348852"/>
    <lineage>
        <taxon>Bacteria</taxon>
        <taxon>Bacillati</taxon>
        <taxon>Actinomycetota</taxon>
        <taxon>Actinomycetes</taxon>
        <taxon>Propionibacteriales</taxon>
        <taxon>Nocardioidaceae</taxon>
        <taxon>Mumia</taxon>
    </lineage>
</organism>
<name>A0A0B2BQ91_9ACTN</name>
<feature type="transmembrane region" description="Helical" evidence="2">
    <location>
        <begin position="214"/>
        <end position="235"/>
    </location>
</feature>
<dbReference type="InterPro" id="IPR038765">
    <property type="entry name" value="Papain-like_cys_pep_sf"/>
</dbReference>
<dbReference type="OrthoDB" id="9804023at2"/>
<dbReference type="Gene3D" id="3.10.620.30">
    <property type="match status" value="1"/>
</dbReference>
<keyword evidence="2" id="KW-0812">Transmembrane</keyword>
<dbReference type="PANTHER" id="PTHR42736">
    <property type="entry name" value="PROTEIN-GLUTAMINE GAMMA-GLUTAMYLTRANSFERASE"/>
    <property type="match status" value="1"/>
</dbReference>
<dbReference type="InterPro" id="IPR021878">
    <property type="entry name" value="TgpA_N"/>
</dbReference>
<feature type="domain" description="Transglutaminase-like" evidence="3">
    <location>
        <begin position="478"/>
        <end position="549"/>
    </location>
</feature>
<dbReference type="SUPFAM" id="SSF54001">
    <property type="entry name" value="Cysteine proteinases"/>
    <property type="match status" value="1"/>
</dbReference>
<feature type="region of interest" description="Disordered" evidence="1">
    <location>
        <begin position="744"/>
        <end position="765"/>
    </location>
</feature>
<feature type="region of interest" description="Disordered" evidence="1">
    <location>
        <begin position="551"/>
        <end position="601"/>
    </location>
</feature>
<dbReference type="InterPro" id="IPR052901">
    <property type="entry name" value="Bact_TGase-like"/>
</dbReference>
<keyword evidence="2" id="KW-1133">Transmembrane helix</keyword>
<proteinExistence type="predicted"/>
<feature type="transmembrane region" description="Helical" evidence="2">
    <location>
        <begin position="12"/>
        <end position="30"/>
    </location>
</feature>
<dbReference type="AlphaFoldDB" id="A0A0B2BQ91"/>
<dbReference type="Pfam" id="PF01841">
    <property type="entry name" value="Transglut_core"/>
    <property type="match status" value="1"/>
</dbReference>
<feature type="transmembrane region" description="Helical" evidence="2">
    <location>
        <begin position="170"/>
        <end position="193"/>
    </location>
</feature>
<comment type="caution">
    <text evidence="4">The sequence shown here is derived from an EMBL/GenBank/DDBJ whole genome shotgun (WGS) entry which is preliminary data.</text>
</comment>
<sequence length="765" mass="79229">MSTERLARAAWVGLWVWASGLASAIVLAPLLADDLFVGRAATFAGFVVALGVLARGVGLGDGTAVLAEAAGAVACVTYALTPGTGILGVIPTPATLAQIGEILSGAGTHAQQYAPPVPPSPDLDAMLIGAVLALTLLTDAVAVWLGQAVLLGLVWIALYVTPATLVGDDLGIAGFVVSAIAFGGLVVATGPGARRRATSLAELDDDPPTPAGHQATAAAVTAVAIVGAVALAPVLPAATANLLSGTGGSGSGPGSGLTNPVLDMRRNLQEQSNSRMVTVTALDSAPRPRYVRLASLPSLEPDGWTLGDRVGASQPVSDGIPAAPGRDDELEAERARYTATVDPAFATRWLPHLYAPVSVSVGEAEDVQVDRRMLDISRLPDTGTFAGDTYQFASDLSSPTSTQLRLAPSSAITMSAYTRLPEDTPGVVTDRALEVVGNLQDPFDQALALQGWLREDGGFVYDVQSAPGSGMETMEAFLTDERVGYCEQFASAMAMMARALRIPARVAIGFLSGEQGSTDDSWIFRGTDMHAWPELYFAGIGWVGFEPTPGGSGYSPPSFEGGQGGDSSSDESGDAAQQPDEAEATTAPGQVSDSGAAPDGTAADGRRSYALLGLAALALVLLLVAPASIRVLRRRRRTQTRGAGPRAEAAWAEIADTAEDLGLGWDDGLSARAASAPLRARLSSAPDASAALTRIVTELERARYAAEAGDGTPWEDVVVVRDALIAGVDRRRRVRATVMPRSVLRTRSRDRGGDDEHSEVLSLQE</sequence>